<evidence type="ECO:0000313" key="1">
    <source>
        <dbReference type="EMBL" id="GME92569.1"/>
    </source>
</evidence>
<reference evidence="1" key="1">
    <citation type="submission" date="2023-04" db="EMBL/GenBank/DDBJ databases">
        <title>Candida boidinii NBRC 1967.</title>
        <authorList>
            <person name="Ichikawa N."/>
            <person name="Sato H."/>
            <person name="Tonouchi N."/>
        </authorList>
    </citation>
    <scope>NUCLEOTIDE SEQUENCE</scope>
    <source>
        <strain evidence="1">NBRC 1967</strain>
    </source>
</reference>
<keyword evidence="2" id="KW-1185">Reference proteome</keyword>
<dbReference type="EMBL" id="BSXV01001359">
    <property type="protein sequence ID" value="GME92569.1"/>
    <property type="molecule type" value="Genomic_DNA"/>
</dbReference>
<protein>
    <submittedName>
        <fullName evidence="1">Unnamed protein product</fullName>
    </submittedName>
</protein>
<gene>
    <name evidence="1" type="ORF">Cboi01_000279800</name>
</gene>
<evidence type="ECO:0000313" key="2">
    <source>
        <dbReference type="Proteomes" id="UP001165101"/>
    </source>
</evidence>
<accession>A0ACB5TPM4</accession>
<organism evidence="1 2">
    <name type="scientific">Candida boidinii</name>
    <name type="common">Yeast</name>
    <dbReference type="NCBI Taxonomy" id="5477"/>
    <lineage>
        <taxon>Eukaryota</taxon>
        <taxon>Fungi</taxon>
        <taxon>Dikarya</taxon>
        <taxon>Ascomycota</taxon>
        <taxon>Saccharomycotina</taxon>
        <taxon>Pichiomycetes</taxon>
        <taxon>Pichiales</taxon>
        <taxon>Pichiaceae</taxon>
        <taxon>Ogataea</taxon>
        <taxon>Ogataea/Candida clade</taxon>
    </lineage>
</organism>
<name>A0ACB5TPM4_CANBO</name>
<sequence>MKIFSDISIIPPLKTRKEDNLGEIIYHNRELISIKRLEEIEAVKLAIQNNDSLHTDLLNDNFTVKVQFTHSAKGYAQRQTLNHEAEDESFRKMGFIDDRIYSNHYIPVITFDDIKTIIRLENINRKHREIINEFHLLDNNEFDLFDFAKSKIKKLFRLGITN</sequence>
<proteinExistence type="predicted"/>
<dbReference type="Proteomes" id="UP001165101">
    <property type="component" value="Unassembled WGS sequence"/>
</dbReference>
<comment type="caution">
    <text evidence="1">The sequence shown here is derived from an EMBL/GenBank/DDBJ whole genome shotgun (WGS) entry which is preliminary data.</text>
</comment>